<evidence type="ECO:0000313" key="2">
    <source>
        <dbReference type="Proteomes" id="UP000292424"/>
    </source>
</evidence>
<name>A0A5P2G576_9BACT</name>
<dbReference type="Proteomes" id="UP000292424">
    <property type="component" value="Chromosome"/>
</dbReference>
<organism evidence="1 2">
    <name type="scientific">Rhizosphaericola mali</name>
    <dbReference type="NCBI Taxonomy" id="2545455"/>
    <lineage>
        <taxon>Bacteria</taxon>
        <taxon>Pseudomonadati</taxon>
        <taxon>Bacteroidota</taxon>
        <taxon>Chitinophagia</taxon>
        <taxon>Chitinophagales</taxon>
        <taxon>Chitinophagaceae</taxon>
        <taxon>Rhizosphaericola</taxon>
    </lineage>
</organism>
<evidence type="ECO:0000313" key="1">
    <source>
        <dbReference type="EMBL" id="QES88972.1"/>
    </source>
</evidence>
<keyword evidence="2" id="KW-1185">Reference proteome</keyword>
<dbReference type="RefSeq" id="WP_131329918.1">
    <property type="nucleotide sequence ID" value="NZ_CP044016.1"/>
</dbReference>
<proteinExistence type="predicted"/>
<sequence length="98" mass="11628">MKTKQLAEKKYVEALHSINIFLQRLKSLDETANCDVIKAFNLELEHFLDSYHGNKPDGFLESIKQYNRTGTWCNPSYLLRVLMHFKRKWSQNTMVHIL</sequence>
<dbReference type="AlphaFoldDB" id="A0A5P2G576"/>
<dbReference type="EMBL" id="CP044016">
    <property type="protein sequence ID" value="QES88972.1"/>
    <property type="molecule type" value="Genomic_DNA"/>
</dbReference>
<reference evidence="1 2" key="1">
    <citation type="submission" date="2019-09" db="EMBL/GenBank/DDBJ databases">
        <title>Complete genome sequence of Arachidicoccus sp. B3-10 isolated from apple orchard soil.</title>
        <authorList>
            <person name="Kim H.S."/>
            <person name="Han K.-I."/>
            <person name="Suh M.K."/>
            <person name="Lee K.C."/>
            <person name="Eom M.K."/>
            <person name="Kim J.-S."/>
            <person name="Kang S.W."/>
            <person name="Sin Y."/>
            <person name="Lee J.-S."/>
        </authorList>
    </citation>
    <scope>NUCLEOTIDE SEQUENCE [LARGE SCALE GENOMIC DNA]</scope>
    <source>
        <strain evidence="1 2">B3-10</strain>
    </source>
</reference>
<protein>
    <submittedName>
        <fullName evidence="1">Uncharacterized protein</fullName>
    </submittedName>
</protein>
<dbReference type="KEGG" id="arac:E0W69_009990"/>
<accession>A0A5P2G576</accession>
<gene>
    <name evidence="1" type="ORF">E0W69_009990</name>
</gene>